<dbReference type="Gene3D" id="1.10.10.10">
    <property type="entry name" value="Winged helix-like DNA-binding domain superfamily/Winged helix DNA-binding domain"/>
    <property type="match status" value="1"/>
</dbReference>
<dbReference type="InterPro" id="IPR036388">
    <property type="entry name" value="WH-like_DNA-bd_sf"/>
</dbReference>
<dbReference type="PANTHER" id="PTHR35807">
    <property type="entry name" value="TRANSCRIPTIONAL REGULATOR REDD-RELATED"/>
    <property type="match status" value="1"/>
</dbReference>
<evidence type="ECO:0000313" key="3">
    <source>
        <dbReference type="EMBL" id="MDM8270727.1"/>
    </source>
</evidence>
<reference evidence="3" key="1">
    <citation type="submission" date="2023-06" db="EMBL/GenBank/DDBJ databases">
        <title>Identification and characterization of horizontal gene transfer across gut microbiota members of farm animals based on homology search.</title>
        <authorList>
            <person name="Schwarzerova J."/>
            <person name="Nykrynova M."/>
            <person name="Jureckova K."/>
            <person name="Cejkova D."/>
            <person name="Rychlik I."/>
        </authorList>
    </citation>
    <scope>NUCLEOTIDE SEQUENCE</scope>
    <source>
        <strain evidence="3">153_Feed</strain>
    </source>
</reference>
<reference evidence="3" key="2">
    <citation type="submission" date="2023-06" db="EMBL/GenBank/DDBJ databases">
        <authorList>
            <person name="Zeman M."/>
            <person name="Kubasova T."/>
            <person name="Jahodarova E."/>
            <person name="Nykrynova M."/>
            <person name="Rychlik I."/>
        </authorList>
    </citation>
    <scope>NUCLEOTIDE SEQUENCE</scope>
    <source>
        <strain evidence="3">153_Feed</strain>
    </source>
</reference>
<organism evidence="3 4">
    <name type="scientific">Thermophilibacter provencensis</name>
    <dbReference type="NCBI Taxonomy" id="1852386"/>
    <lineage>
        <taxon>Bacteria</taxon>
        <taxon>Bacillati</taxon>
        <taxon>Actinomycetota</taxon>
        <taxon>Coriobacteriia</taxon>
        <taxon>Coriobacteriales</taxon>
        <taxon>Atopobiaceae</taxon>
        <taxon>Thermophilibacter</taxon>
    </lineage>
</organism>
<feature type="domain" description="Bacterial transcriptional activator" evidence="2">
    <location>
        <begin position="812"/>
        <end position="948"/>
    </location>
</feature>
<evidence type="ECO:0000259" key="2">
    <source>
        <dbReference type="SMART" id="SM01043"/>
    </source>
</evidence>
<sequence>MSDDSHVKNEMKLFASPTALFEASSRGEQLLLAICAEPGMGRHDLVGEIVSEAQRRSFVIHSRQLRSSGPNKAVRTLSRLARDVIKPDARTLLVLENVPSFDEHEVSRFVTALGKAMLPGVSVVLTLSPDARQLLEELPEYRVIWTSDLLALGYAEISRSRYPQELRSLTRGIPSLLRSLGDARLAGCTPGAPPQAYFDALGSLVEQTVRRGLSDEELEVRLAMLLLGSGTTDDVQRVVGRSPDEMIAVLCSEAPVLGISSGLDRFSCLGSDAHLASMATVPRLSSACLEHSEVLARSARLLMSRGDYSRAAILCKMVPADGMLRMVVERGAEFIDVSEIALVRRSVSRERLLGECPPSVLESLELAMDAVSSRRFDAEGAARLATLSGVDAAALMFVEARRLLRGPWTRGIELSEDVSPLVYRLHLHREAFVLMADGRPDDAMRLLVAHPRGASERTLSGALLELDLEVAQLLMGDAGEGATSDEEPSRLGAPELSGLAPYLSLSSVIRETLEGSPRASTDAEALAASAERQGDSLVLVVALLAGCICDLRGKTLARAAVRSQLAADRAVAEGLVYLGRVARLLRAVAGFMLGERVSYECLEGGHDGLSRVCSVVLSAMALDEGDLTTEELETAAPRNELWLLGVLAYGMGTFSPLLRRCLPSSWKRALSGMAAGPARGRGTGSECSPSSALARGLGSPLPEESKIPIDVTLLGGCAVYVRGVRIPDWKLERRNAKALLEYLVLQRGGSAKRFQLVDQVWPGKDYVTGFNKAYQATSALRAAIAEIEPGLDPFVTSRSSREISLDMGLVRCDVDLFRAFAREASDASDPMRALSMARQAESLYAGDLYVPSDDSTGLVTKLRDELRELYADAMVAGAEAALEMGQERTAARLASNALAANELREDAILTLVRALKAGGRSLEAERHFRHHCARLRRLGASGPSERLLGEMGLE</sequence>
<dbReference type="InterPro" id="IPR005158">
    <property type="entry name" value="BTAD"/>
</dbReference>
<evidence type="ECO:0000313" key="4">
    <source>
        <dbReference type="Proteomes" id="UP001529256"/>
    </source>
</evidence>
<accession>A0ABT7V292</accession>
<dbReference type="RefSeq" id="WP_289510827.1">
    <property type="nucleotide sequence ID" value="NZ_JAUDEA010000003.1"/>
</dbReference>
<dbReference type="Proteomes" id="UP001529256">
    <property type="component" value="Unassembled WGS sequence"/>
</dbReference>
<dbReference type="InterPro" id="IPR011990">
    <property type="entry name" value="TPR-like_helical_dom_sf"/>
</dbReference>
<protein>
    <submittedName>
        <fullName evidence="3">Bacterial transcriptional activator domain-containing protein</fullName>
    </submittedName>
</protein>
<dbReference type="Pfam" id="PF03704">
    <property type="entry name" value="BTAD"/>
    <property type="match status" value="1"/>
</dbReference>
<dbReference type="EMBL" id="JAUDEA010000003">
    <property type="protein sequence ID" value="MDM8270727.1"/>
    <property type="molecule type" value="Genomic_DNA"/>
</dbReference>
<name>A0ABT7V292_9ACTN</name>
<dbReference type="SUPFAM" id="SSF48452">
    <property type="entry name" value="TPR-like"/>
    <property type="match status" value="1"/>
</dbReference>
<dbReference type="Gene3D" id="1.25.40.10">
    <property type="entry name" value="Tetratricopeptide repeat domain"/>
    <property type="match status" value="1"/>
</dbReference>
<evidence type="ECO:0000256" key="1">
    <source>
        <dbReference type="SAM" id="MobiDB-lite"/>
    </source>
</evidence>
<gene>
    <name evidence="3" type="ORF">QUW25_03360</name>
</gene>
<dbReference type="SMART" id="SM01043">
    <property type="entry name" value="BTAD"/>
    <property type="match status" value="1"/>
</dbReference>
<keyword evidence="4" id="KW-1185">Reference proteome</keyword>
<comment type="caution">
    <text evidence="3">The sequence shown here is derived from an EMBL/GenBank/DDBJ whole genome shotgun (WGS) entry which is preliminary data.</text>
</comment>
<dbReference type="InterPro" id="IPR051677">
    <property type="entry name" value="AfsR-DnrI-RedD_regulator"/>
</dbReference>
<proteinExistence type="predicted"/>
<feature type="region of interest" description="Disordered" evidence="1">
    <location>
        <begin position="675"/>
        <end position="700"/>
    </location>
</feature>